<sequence length="87" mass="10244">MAEYLRFALRTKIWGYSKETFENDLLIREEYVGIRPAPGYPSCPKHTEKQIIWDLLEVEQRFGMKLTESYAICPAASVRGWYFLSFS</sequence>
<keyword evidence="2" id="KW-0170">Cobalt</keyword>
<dbReference type="STRING" id="1908260.BKK50_02820"/>
<reference evidence="5 6" key="1">
    <citation type="submission" date="2016-10" db="EMBL/GenBank/DDBJ databases">
        <title>Rodentibacter gen. nov. and new species.</title>
        <authorList>
            <person name="Christensen H."/>
        </authorList>
    </citation>
    <scope>NUCLEOTIDE SEQUENCE [LARGE SCALE GENOMIC DNA]</scope>
    <source>
        <strain evidence="5 6">CCUG17206</strain>
    </source>
</reference>
<dbReference type="PANTHER" id="PTHR45833:SF1">
    <property type="entry name" value="METHIONINE SYNTHASE"/>
    <property type="match status" value="1"/>
</dbReference>
<keyword evidence="3" id="KW-0489">Methyltransferase</keyword>
<dbReference type="Pfam" id="PF02965">
    <property type="entry name" value="Met_synt_B12"/>
    <property type="match status" value="1"/>
</dbReference>
<evidence type="ECO:0000256" key="1">
    <source>
        <dbReference type="ARBA" id="ARBA00022723"/>
    </source>
</evidence>
<keyword evidence="3" id="KW-0808">Transferase</keyword>
<dbReference type="InterPro" id="IPR050554">
    <property type="entry name" value="Met_Synthase/Corrinoid"/>
</dbReference>
<dbReference type="GO" id="GO:0046872">
    <property type="term" value="F:metal ion binding"/>
    <property type="evidence" value="ECO:0007669"/>
    <property type="project" value="UniProtKB-KW"/>
</dbReference>
<keyword evidence="6" id="KW-1185">Reference proteome</keyword>
<dbReference type="GO" id="GO:0008705">
    <property type="term" value="F:methionine synthase activity"/>
    <property type="evidence" value="ECO:0007669"/>
    <property type="project" value="InterPro"/>
</dbReference>
<proteinExistence type="predicted"/>
<feature type="domain" description="AdoMet activation" evidence="4">
    <location>
        <begin position="1"/>
        <end position="87"/>
    </location>
</feature>
<dbReference type="InterPro" id="IPR037010">
    <property type="entry name" value="VitB12-dep_Met_synth_activ_sf"/>
</dbReference>
<dbReference type="AlphaFoldDB" id="A0A1V3IQH2"/>
<protein>
    <recommendedName>
        <fullName evidence="4">AdoMet activation domain-containing protein</fullName>
    </recommendedName>
</protein>
<dbReference type="Gene3D" id="3.10.196.10">
    <property type="entry name" value="Vitamin B12-dependent methionine synthase, activation domain"/>
    <property type="match status" value="1"/>
</dbReference>
<dbReference type="PROSITE" id="PS50974">
    <property type="entry name" value="ADOMET_ACTIVATION"/>
    <property type="match status" value="1"/>
</dbReference>
<evidence type="ECO:0000313" key="6">
    <source>
        <dbReference type="Proteomes" id="UP000189433"/>
    </source>
</evidence>
<comment type="caution">
    <text evidence="5">The sequence shown here is derived from an EMBL/GenBank/DDBJ whole genome shotgun (WGS) entry which is preliminary data.</text>
</comment>
<dbReference type="EMBL" id="MLHJ01000018">
    <property type="protein sequence ID" value="OOF44366.1"/>
    <property type="molecule type" value="Genomic_DNA"/>
</dbReference>
<dbReference type="GO" id="GO:0005829">
    <property type="term" value="C:cytosol"/>
    <property type="evidence" value="ECO:0007669"/>
    <property type="project" value="TreeGrafter"/>
</dbReference>
<evidence type="ECO:0000259" key="4">
    <source>
        <dbReference type="PROSITE" id="PS50974"/>
    </source>
</evidence>
<accession>A0A1V3IQH2</accession>
<dbReference type="InterPro" id="IPR004223">
    <property type="entry name" value="VitB12-dep_Met_synth_activ_dom"/>
</dbReference>
<dbReference type="GO" id="GO:0032259">
    <property type="term" value="P:methylation"/>
    <property type="evidence" value="ECO:0007669"/>
    <property type="project" value="UniProtKB-KW"/>
</dbReference>
<gene>
    <name evidence="5" type="ORF">BKK50_02820</name>
</gene>
<evidence type="ECO:0000256" key="3">
    <source>
        <dbReference type="PROSITE-ProRule" id="PRU00346"/>
    </source>
</evidence>
<dbReference type="SUPFAM" id="SSF56507">
    <property type="entry name" value="Methionine synthase activation domain-like"/>
    <property type="match status" value="1"/>
</dbReference>
<evidence type="ECO:0000313" key="5">
    <source>
        <dbReference type="EMBL" id="OOF44366.1"/>
    </source>
</evidence>
<dbReference type="Proteomes" id="UP000189433">
    <property type="component" value="Unassembled WGS sequence"/>
</dbReference>
<keyword evidence="1" id="KW-0479">Metal-binding</keyword>
<dbReference type="GO" id="GO:0046653">
    <property type="term" value="P:tetrahydrofolate metabolic process"/>
    <property type="evidence" value="ECO:0007669"/>
    <property type="project" value="TreeGrafter"/>
</dbReference>
<organism evidence="5 6">
    <name type="scientific">Rodentibacter rarus</name>
    <dbReference type="NCBI Taxonomy" id="1908260"/>
    <lineage>
        <taxon>Bacteria</taxon>
        <taxon>Pseudomonadati</taxon>
        <taxon>Pseudomonadota</taxon>
        <taxon>Gammaproteobacteria</taxon>
        <taxon>Pasteurellales</taxon>
        <taxon>Pasteurellaceae</taxon>
        <taxon>Rodentibacter</taxon>
    </lineage>
</organism>
<dbReference type="PANTHER" id="PTHR45833">
    <property type="entry name" value="METHIONINE SYNTHASE"/>
    <property type="match status" value="1"/>
</dbReference>
<name>A0A1V3IQH2_9PAST</name>
<dbReference type="GO" id="GO:0050667">
    <property type="term" value="P:homocysteine metabolic process"/>
    <property type="evidence" value="ECO:0007669"/>
    <property type="project" value="TreeGrafter"/>
</dbReference>
<evidence type="ECO:0000256" key="2">
    <source>
        <dbReference type="ARBA" id="ARBA00023285"/>
    </source>
</evidence>